<evidence type="ECO:0000256" key="1">
    <source>
        <dbReference type="ARBA" id="ARBA00004141"/>
    </source>
</evidence>
<feature type="transmembrane region" description="Helical" evidence="9">
    <location>
        <begin position="81"/>
        <end position="106"/>
    </location>
</feature>
<reference evidence="10 11" key="1">
    <citation type="submission" date="2019-08" db="EMBL/GenBank/DDBJ databases">
        <title>High quality draft denovo assembly of Nylanderia fulva.</title>
        <authorList>
            <person name="Vargo E.L."/>
            <person name="Tarone A.M."/>
            <person name="Konganti K.R."/>
        </authorList>
    </citation>
    <scope>NUCLEOTIDE SEQUENCE [LARGE SCALE GENOMIC DNA]</scope>
    <source>
        <strain evidence="10">TAMU-Nful-2015</strain>
        <tissue evidence="10">Whole body</tissue>
    </source>
</reference>
<comment type="subcellular location">
    <subcellularLocation>
        <location evidence="9">Cell membrane</location>
        <topology evidence="9">Multi-pass membrane protein</topology>
    </subcellularLocation>
    <subcellularLocation>
        <location evidence="1">Membrane</location>
        <topology evidence="1">Multi-pass membrane protein</topology>
    </subcellularLocation>
</comment>
<evidence type="ECO:0000256" key="8">
    <source>
        <dbReference type="ARBA" id="ARBA00023224"/>
    </source>
</evidence>
<dbReference type="PANTHER" id="PTHR21137">
    <property type="entry name" value="ODORANT RECEPTOR"/>
    <property type="match status" value="1"/>
</dbReference>
<evidence type="ECO:0000256" key="6">
    <source>
        <dbReference type="ARBA" id="ARBA00023136"/>
    </source>
</evidence>
<evidence type="ECO:0000313" key="11">
    <source>
        <dbReference type="Proteomes" id="UP000479987"/>
    </source>
</evidence>
<evidence type="ECO:0000256" key="3">
    <source>
        <dbReference type="ARBA" id="ARBA00022692"/>
    </source>
</evidence>
<evidence type="ECO:0000256" key="2">
    <source>
        <dbReference type="ARBA" id="ARBA00022606"/>
    </source>
</evidence>
<organism evidence="10 11">
    <name type="scientific">Nylanderia fulva</name>
    <dbReference type="NCBI Taxonomy" id="613905"/>
    <lineage>
        <taxon>Eukaryota</taxon>
        <taxon>Metazoa</taxon>
        <taxon>Ecdysozoa</taxon>
        <taxon>Arthropoda</taxon>
        <taxon>Hexapoda</taxon>
        <taxon>Insecta</taxon>
        <taxon>Pterygota</taxon>
        <taxon>Neoptera</taxon>
        <taxon>Endopterygota</taxon>
        <taxon>Hymenoptera</taxon>
        <taxon>Apocrita</taxon>
        <taxon>Aculeata</taxon>
        <taxon>Formicoidea</taxon>
        <taxon>Formicidae</taxon>
        <taxon>Formicinae</taxon>
        <taxon>Nylanderia</taxon>
    </lineage>
</organism>
<evidence type="ECO:0000313" key="10">
    <source>
        <dbReference type="EMBL" id="KAF3054353.1"/>
    </source>
</evidence>
<keyword evidence="8 9" id="KW-0807">Transducer</keyword>
<evidence type="ECO:0000256" key="4">
    <source>
        <dbReference type="ARBA" id="ARBA00022725"/>
    </source>
</evidence>
<dbReference type="GO" id="GO:0005549">
    <property type="term" value="F:odorant binding"/>
    <property type="evidence" value="ECO:0007669"/>
    <property type="project" value="InterPro"/>
</dbReference>
<protein>
    <recommendedName>
        <fullName evidence="9">Odorant receptor</fullName>
    </recommendedName>
</protein>
<dbReference type="GO" id="GO:0005886">
    <property type="term" value="C:plasma membrane"/>
    <property type="evidence" value="ECO:0007669"/>
    <property type="project" value="UniProtKB-SubCell"/>
</dbReference>
<feature type="transmembrane region" description="Helical" evidence="9">
    <location>
        <begin position="6"/>
        <end position="25"/>
    </location>
</feature>
<evidence type="ECO:0000256" key="9">
    <source>
        <dbReference type="RuleBase" id="RU351113"/>
    </source>
</evidence>
<keyword evidence="3 9" id="KW-0812">Transmembrane</keyword>
<evidence type="ECO:0000256" key="5">
    <source>
        <dbReference type="ARBA" id="ARBA00022989"/>
    </source>
</evidence>
<name>A0A6G1LQK9_9HYME</name>
<dbReference type="PANTHER" id="PTHR21137:SF42">
    <property type="entry name" value="ODORANT RECEPTOR 83A"/>
    <property type="match status" value="1"/>
</dbReference>
<comment type="caution">
    <text evidence="9">Lacks conserved residue(s) required for the propagation of feature annotation.</text>
</comment>
<accession>A0A6G1LQK9</accession>
<dbReference type="AlphaFoldDB" id="A0A6G1LQK9"/>
<proteinExistence type="inferred from homology"/>
<keyword evidence="11" id="KW-1185">Reference proteome</keyword>
<feature type="transmembrane region" description="Helical" evidence="9">
    <location>
        <begin position="245"/>
        <end position="265"/>
    </location>
</feature>
<keyword evidence="4 9" id="KW-0552">Olfaction</keyword>
<keyword evidence="5 9" id="KW-1133">Transmembrane helix</keyword>
<gene>
    <name evidence="10" type="primary">Or-380</name>
    <name evidence="10" type="synonym">Nful_v1.0-Or-380-df</name>
    <name evidence="10" type="ORF">NFUL_NFUL000348</name>
</gene>
<feature type="transmembrane region" description="Helical" evidence="9">
    <location>
        <begin position="208"/>
        <end position="233"/>
    </location>
</feature>
<dbReference type="InterPro" id="IPR004117">
    <property type="entry name" value="7tm6_olfct_rcpt"/>
</dbReference>
<keyword evidence="7 9" id="KW-0675">Receptor</keyword>
<comment type="similarity">
    <text evidence="9">Belongs to the insect chemoreceptor superfamily. Heteromeric odorant receptor channel (TC 1.A.69) family.</text>
</comment>
<dbReference type="Pfam" id="PF02949">
    <property type="entry name" value="7tm_6"/>
    <property type="match status" value="1"/>
</dbReference>
<dbReference type="GO" id="GO:0004984">
    <property type="term" value="F:olfactory receptor activity"/>
    <property type="evidence" value="ECO:0007669"/>
    <property type="project" value="InterPro"/>
</dbReference>
<dbReference type="EMBL" id="SGBU01000041">
    <property type="protein sequence ID" value="KAF3054353.1"/>
    <property type="molecule type" value="Genomic_DNA"/>
</dbReference>
<feature type="transmembrane region" description="Helical" evidence="9">
    <location>
        <begin position="32"/>
        <end position="49"/>
    </location>
</feature>
<evidence type="ECO:0000256" key="7">
    <source>
        <dbReference type="ARBA" id="ARBA00023170"/>
    </source>
</evidence>
<keyword evidence="2 9" id="KW-0716">Sensory transduction</keyword>
<dbReference type="Proteomes" id="UP000479987">
    <property type="component" value="Unassembled WGS sequence"/>
</dbReference>
<keyword evidence="6 9" id="KW-0472">Membrane</keyword>
<sequence length="343" mass="40211">MDVSAHSGYAVSLFFLLSVLSIKIIKKKKKNFIEYIIHLFSYIFLIPVLKMVKEDWTRSKTEEEREIMIRRAQTARLIMKWGYFVMFISYILVVIFPSFGISLRYLTNITDPGRLMPLQTYYMYNTNESPLYEITFFLQGLSLMATANTYTNTDTFMGGLVFHVCGQLENLKARILNVEFHRFEDSLSANVQEHARLMRSIKIIDDTFTLMLLGLLIYFGILFALYGYLFVTIITQGRNLSIARLIYILISFINTFTHMFLHCAVGELGDTDKRVNCEGLQTSCFHYLLFSSLSIHERYMHPWNKIPKYRCASTFYETILLKHIYIIYIYICLCITHSSKYNI</sequence>
<dbReference type="GO" id="GO:0007165">
    <property type="term" value="P:signal transduction"/>
    <property type="evidence" value="ECO:0007669"/>
    <property type="project" value="UniProtKB-KW"/>
</dbReference>
<comment type="caution">
    <text evidence="10">The sequence shown here is derived from an EMBL/GenBank/DDBJ whole genome shotgun (WGS) entry which is preliminary data.</text>
</comment>